<dbReference type="AlphaFoldDB" id="A0A0N1IKH0"/>
<proteinExistence type="predicted"/>
<reference evidence="2 3" key="1">
    <citation type="journal article" date="2015" name="PLoS Pathog.">
        <title>Leptomonas seymouri: Adaptations to the Dixenous Life Cycle Analyzed by Genome Sequencing, Transcriptome Profiling and Co-infection with Leishmania donovani.</title>
        <authorList>
            <person name="Kraeva N."/>
            <person name="Butenko A."/>
            <person name="Hlavacova J."/>
            <person name="Kostygov A."/>
            <person name="Myskova J."/>
            <person name="Grybchuk D."/>
            <person name="Lestinova T."/>
            <person name="Votypka J."/>
            <person name="Volf P."/>
            <person name="Opperdoes F."/>
            <person name="Flegontov P."/>
            <person name="Lukes J."/>
            <person name="Yurchenko V."/>
        </authorList>
    </citation>
    <scope>NUCLEOTIDE SEQUENCE [LARGE SCALE GENOMIC DNA]</scope>
    <source>
        <strain evidence="2 3">ATCC 30220</strain>
    </source>
</reference>
<dbReference type="VEuPathDB" id="TriTrypDB:Lsey_0141_0200"/>
<sequence>MHRRVRLLYLEFMYLLPQLDRFYAPRGAAAPSQSSSTLASPLLPRPFFLRVADDHPVCATLRRCKAVEFQTYHQGGGEGAAGATTASPRIVVFKLQTIAEVEMVDMHMPRGWRNNRRLSPQDPPSQIPELSPGAEYRAHVQRIFYANALVPIESAEWKRCLARGRYQLRGMQNVLHVRKYRALNKRYGWASQLSRTQLEAAWAGDMDRVEQALLGLSNKDVYGYTEPADEEGGEVAETQASQ</sequence>
<evidence type="ECO:0000313" key="2">
    <source>
        <dbReference type="EMBL" id="KPI86242.1"/>
    </source>
</evidence>
<name>A0A0N1IKH0_LEPSE</name>
<dbReference type="Proteomes" id="UP000038009">
    <property type="component" value="Unassembled WGS sequence"/>
</dbReference>
<keyword evidence="3" id="KW-1185">Reference proteome</keyword>
<evidence type="ECO:0000256" key="1">
    <source>
        <dbReference type="SAM" id="MobiDB-lite"/>
    </source>
</evidence>
<gene>
    <name evidence="2" type="ORF">ABL78_4715</name>
</gene>
<comment type="caution">
    <text evidence="2">The sequence shown here is derived from an EMBL/GenBank/DDBJ whole genome shotgun (WGS) entry which is preliminary data.</text>
</comment>
<dbReference type="OrthoDB" id="271139at2759"/>
<feature type="region of interest" description="Disordered" evidence="1">
    <location>
        <begin position="112"/>
        <end position="131"/>
    </location>
</feature>
<protein>
    <submittedName>
        <fullName evidence="2">Uncharacterized protein</fullName>
    </submittedName>
</protein>
<dbReference type="EMBL" id="LJSK01000141">
    <property type="protein sequence ID" value="KPI86242.1"/>
    <property type="molecule type" value="Genomic_DNA"/>
</dbReference>
<dbReference type="OMA" id="RYSWASQ"/>
<organism evidence="2 3">
    <name type="scientific">Leptomonas seymouri</name>
    <dbReference type="NCBI Taxonomy" id="5684"/>
    <lineage>
        <taxon>Eukaryota</taxon>
        <taxon>Discoba</taxon>
        <taxon>Euglenozoa</taxon>
        <taxon>Kinetoplastea</taxon>
        <taxon>Metakinetoplastina</taxon>
        <taxon>Trypanosomatida</taxon>
        <taxon>Trypanosomatidae</taxon>
        <taxon>Leishmaniinae</taxon>
        <taxon>Leptomonas</taxon>
    </lineage>
</organism>
<accession>A0A0N1IKH0</accession>
<evidence type="ECO:0000313" key="3">
    <source>
        <dbReference type="Proteomes" id="UP000038009"/>
    </source>
</evidence>